<organism evidence="1 2">
    <name type="scientific">Clarias magur</name>
    <name type="common">Asian catfish</name>
    <name type="synonym">Macropteronotus magur</name>
    <dbReference type="NCBI Taxonomy" id="1594786"/>
    <lineage>
        <taxon>Eukaryota</taxon>
        <taxon>Metazoa</taxon>
        <taxon>Chordata</taxon>
        <taxon>Craniata</taxon>
        <taxon>Vertebrata</taxon>
        <taxon>Euteleostomi</taxon>
        <taxon>Actinopterygii</taxon>
        <taxon>Neopterygii</taxon>
        <taxon>Teleostei</taxon>
        <taxon>Ostariophysi</taxon>
        <taxon>Siluriformes</taxon>
        <taxon>Clariidae</taxon>
        <taxon>Clarias</taxon>
    </lineage>
</organism>
<gene>
    <name evidence="1" type="primary">ddb1</name>
    <name evidence="1" type="ORF">DAT39_022942</name>
</gene>
<dbReference type="EMBL" id="QNUK01001348">
    <property type="protein sequence ID" value="KAF5883434.1"/>
    <property type="molecule type" value="Genomic_DNA"/>
</dbReference>
<name>A0A8J4TXX4_CLAMG</name>
<evidence type="ECO:0000313" key="1">
    <source>
        <dbReference type="EMBL" id="KAF5883434.1"/>
    </source>
</evidence>
<accession>A0A8J4TXX4</accession>
<sequence>MRTGQPAGRGVCVHTHSSTDLRGLVSLWPGSVLSMETVAWCKVTLRVSEICKAELSPSAPLCGLSLHKHCTPTPGFTSAPSQYRLLPSGG</sequence>
<keyword evidence="2" id="KW-1185">Reference proteome</keyword>
<dbReference type="Proteomes" id="UP000727407">
    <property type="component" value="Unassembled WGS sequence"/>
</dbReference>
<reference evidence="1" key="1">
    <citation type="submission" date="2020-07" db="EMBL/GenBank/DDBJ databases">
        <title>Clarias magur genome sequencing, assembly and annotation.</title>
        <authorList>
            <person name="Kushwaha B."/>
            <person name="Kumar R."/>
            <person name="Das P."/>
            <person name="Joshi C.G."/>
            <person name="Kumar D."/>
            <person name="Nagpure N.S."/>
            <person name="Pandey M."/>
            <person name="Agarwal S."/>
            <person name="Srivastava S."/>
            <person name="Singh M."/>
            <person name="Sahoo L."/>
            <person name="Jayasankar P."/>
            <person name="Meher P.K."/>
            <person name="Koringa P.G."/>
            <person name="Iquebal M.A."/>
            <person name="Das S.P."/>
            <person name="Bit A."/>
            <person name="Patnaik S."/>
            <person name="Patel N."/>
            <person name="Shah T.M."/>
            <person name="Hinsu A."/>
            <person name="Jena J.K."/>
        </authorList>
    </citation>
    <scope>NUCLEOTIDE SEQUENCE</scope>
    <source>
        <strain evidence="1">CIFAMagur01</strain>
        <tissue evidence="1">Testis</tissue>
    </source>
</reference>
<evidence type="ECO:0000313" key="2">
    <source>
        <dbReference type="Proteomes" id="UP000727407"/>
    </source>
</evidence>
<comment type="caution">
    <text evidence="1">The sequence shown here is derived from an EMBL/GenBank/DDBJ whole genome shotgun (WGS) entry which is preliminary data.</text>
</comment>
<dbReference type="AlphaFoldDB" id="A0A8J4TXX4"/>
<proteinExistence type="predicted"/>
<protein>
    <submittedName>
        <fullName evidence="1">DNA damage-binding protein 1</fullName>
    </submittedName>
</protein>